<protein>
    <recommendedName>
        <fullName evidence="3 8">Thiazole synthase</fullName>
        <ecNumber evidence="3 8">2.8.1.10</ecNumber>
    </recommendedName>
</protein>
<evidence type="ECO:0000313" key="13">
    <source>
        <dbReference type="Proteomes" id="UP000037179"/>
    </source>
</evidence>
<reference evidence="11 14" key="3">
    <citation type="submission" date="2016-10" db="EMBL/GenBank/DDBJ databases">
        <title>Genome sequence of Nocardia seriolae strain EM150506, isolated from Anguila japonica.</title>
        <authorList>
            <person name="Han H.-J."/>
        </authorList>
    </citation>
    <scope>NUCLEOTIDE SEQUENCE [LARGE SCALE GENOMIC DNA]</scope>
    <source>
        <strain evidence="11 14">EM150506</strain>
    </source>
</reference>
<dbReference type="CDD" id="cd04728">
    <property type="entry name" value="ThiG"/>
    <property type="match status" value="1"/>
</dbReference>
<keyword evidence="4 8" id="KW-0808">Transferase</keyword>
<dbReference type="EMBL" id="BBYQ01000014">
    <property type="protein sequence ID" value="GAP27097.1"/>
    <property type="molecule type" value="Genomic_DNA"/>
</dbReference>
<comment type="catalytic activity">
    <reaction evidence="7 8">
        <text>[ThiS sulfur-carrier protein]-C-terminal-Gly-aminoethanethioate + 2-iminoacetate + 1-deoxy-D-xylulose 5-phosphate = [ThiS sulfur-carrier protein]-C-terminal Gly-Gly + 2-[(2R,5Z)-2-carboxy-4-methylthiazol-5(2H)-ylidene]ethyl phosphate + 2 H2O + H(+)</text>
        <dbReference type="Rhea" id="RHEA:26297"/>
        <dbReference type="Rhea" id="RHEA-COMP:12909"/>
        <dbReference type="Rhea" id="RHEA-COMP:19908"/>
        <dbReference type="ChEBI" id="CHEBI:15377"/>
        <dbReference type="ChEBI" id="CHEBI:15378"/>
        <dbReference type="ChEBI" id="CHEBI:57792"/>
        <dbReference type="ChEBI" id="CHEBI:62899"/>
        <dbReference type="ChEBI" id="CHEBI:77846"/>
        <dbReference type="ChEBI" id="CHEBI:90778"/>
        <dbReference type="ChEBI" id="CHEBI:232372"/>
        <dbReference type="EC" id="2.8.1.10"/>
    </reaction>
</comment>
<keyword evidence="5 8" id="KW-0784">Thiamine biosynthesis</keyword>
<evidence type="ECO:0000256" key="5">
    <source>
        <dbReference type="ARBA" id="ARBA00022977"/>
    </source>
</evidence>
<dbReference type="Gene3D" id="3.20.20.70">
    <property type="entry name" value="Aldolase class I"/>
    <property type="match status" value="1"/>
</dbReference>
<evidence type="ECO:0000256" key="8">
    <source>
        <dbReference type="HAMAP-Rule" id="MF_00443"/>
    </source>
</evidence>
<keyword evidence="13" id="KW-1185">Reference proteome</keyword>
<keyword evidence="8" id="KW-0963">Cytoplasm</keyword>
<keyword evidence="6 8" id="KW-0704">Schiff base</keyword>
<evidence type="ECO:0000313" key="12">
    <source>
        <dbReference type="EMBL" id="GAP27097.1"/>
    </source>
</evidence>
<comment type="similarity">
    <text evidence="8">Belongs to the ThiG family.</text>
</comment>
<evidence type="ECO:0000256" key="9">
    <source>
        <dbReference type="SAM" id="MobiDB-lite"/>
    </source>
</evidence>
<dbReference type="KEGG" id="nsr:NS506_01174"/>
<dbReference type="InterPro" id="IPR013785">
    <property type="entry name" value="Aldolase_TIM"/>
</dbReference>
<dbReference type="PANTHER" id="PTHR34266:SF2">
    <property type="entry name" value="THIAZOLE SYNTHASE"/>
    <property type="match status" value="1"/>
</dbReference>
<reference evidence="12 13" key="2">
    <citation type="journal article" date="2016" name="Genome Announc.">
        <title>Draft Genome Sequence of Erythromycin- and Oxytetracycline-Sensitive Nocardia seriolae Strain U-1 (NBRC 110359).</title>
        <authorList>
            <person name="Imajoh M."/>
            <person name="Sukeda M."/>
            <person name="Shimizu M."/>
            <person name="Yamane J."/>
            <person name="Ohnishi K."/>
            <person name="Oshima S."/>
        </authorList>
    </citation>
    <scope>NUCLEOTIDE SEQUENCE [LARGE SCALE GENOMIC DNA]</scope>
    <source>
        <strain evidence="12 13">U-1</strain>
    </source>
</reference>
<evidence type="ECO:0000313" key="11">
    <source>
        <dbReference type="EMBL" id="APA95247.1"/>
    </source>
</evidence>
<evidence type="ECO:0000256" key="6">
    <source>
        <dbReference type="ARBA" id="ARBA00023270"/>
    </source>
</evidence>
<dbReference type="InterPro" id="IPR033983">
    <property type="entry name" value="Thiazole_synthase_ThiG"/>
</dbReference>
<dbReference type="Proteomes" id="UP000180166">
    <property type="component" value="Chromosome"/>
</dbReference>
<comment type="pathway">
    <text evidence="2 8">Cofactor biosynthesis; thiamine diphosphate biosynthesis.</text>
</comment>
<dbReference type="GO" id="GO:1990107">
    <property type="term" value="F:thiazole synthase activity"/>
    <property type="evidence" value="ECO:0007669"/>
    <property type="project" value="UniProtKB-EC"/>
</dbReference>
<dbReference type="GO" id="GO:0005737">
    <property type="term" value="C:cytoplasm"/>
    <property type="evidence" value="ECO:0007669"/>
    <property type="project" value="UniProtKB-SubCell"/>
</dbReference>
<comment type="subunit">
    <text evidence="8">Homotetramer. Forms heterodimers with either ThiH or ThiS.</text>
</comment>
<reference evidence="13" key="1">
    <citation type="submission" date="2015-07" db="EMBL/GenBank/DDBJ databases">
        <title>Nocardia seriolae U-1 whole genome shotgun sequence.</title>
        <authorList>
            <person name="Imajoh M."/>
            <person name="Fukumoto Y."/>
            <person name="Sukeda M."/>
            <person name="Yamane J."/>
            <person name="Yamasaki K."/>
            <person name="Shimizu M."/>
            <person name="Ohnishi K."/>
            <person name="Oshima S."/>
        </authorList>
    </citation>
    <scope>NUCLEOTIDE SEQUENCE [LARGE SCALE GENOMIC DNA]</scope>
    <source>
        <strain evidence="13">U-1</strain>
    </source>
</reference>
<dbReference type="GO" id="GO:0009229">
    <property type="term" value="P:thiamine diphosphate biosynthetic process"/>
    <property type="evidence" value="ECO:0007669"/>
    <property type="project" value="UniProtKB-UniRule"/>
</dbReference>
<feature type="binding site" evidence="8">
    <location>
        <position position="185"/>
    </location>
    <ligand>
        <name>1-deoxy-D-xylulose 5-phosphate</name>
        <dbReference type="ChEBI" id="CHEBI:57792"/>
    </ligand>
</feature>
<sequence>MASPTAGAQGPKAAARVTTQGPAHAALGTAPLVIAGREFGSRLIMGTGGAENLAVLEEALVASGTELTTVAMRRVDAAGGTGVLDLLKRLEIAPLPNTAGCRTAAEAVLTAQLGREALETDWVKLEVIADERTLLPDAIELVAAAEQLVDDGFTVLPYTTDDPTLAKRLEDIGCAAVMPLGSPIGTGLGIGNPHNIEMIVAAAGVPVILDAGIGTASDAALAMELGCSAVLLATAVTRARQPALMAAAMARAVEGGCLARHAGRIPKRFWAQASSPGF</sequence>
<dbReference type="HAMAP" id="MF_00443">
    <property type="entry name" value="ThiG"/>
    <property type="match status" value="1"/>
</dbReference>
<evidence type="ECO:0000313" key="14">
    <source>
        <dbReference type="Proteomes" id="UP000180166"/>
    </source>
</evidence>
<organism evidence="11 14">
    <name type="scientific">Nocardia seriolae</name>
    <dbReference type="NCBI Taxonomy" id="37332"/>
    <lineage>
        <taxon>Bacteria</taxon>
        <taxon>Bacillati</taxon>
        <taxon>Actinomycetota</taxon>
        <taxon>Actinomycetes</taxon>
        <taxon>Mycobacteriales</taxon>
        <taxon>Nocardiaceae</taxon>
        <taxon>Nocardia</taxon>
    </lineage>
</organism>
<dbReference type="InterPro" id="IPR008867">
    <property type="entry name" value="ThiG"/>
</dbReference>
<accession>A0ABC8AMN0</accession>
<evidence type="ECO:0000256" key="2">
    <source>
        <dbReference type="ARBA" id="ARBA00004948"/>
    </source>
</evidence>
<dbReference type="AlphaFoldDB" id="A0ABC8AMN0"/>
<feature type="active site" description="Schiff-base intermediate with DXP" evidence="8">
    <location>
        <position position="124"/>
    </location>
</feature>
<evidence type="ECO:0000256" key="1">
    <source>
        <dbReference type="ARBA" id="ARBA00002834"/>
    </source>
</evidence>
<proteinExistence type="inferred from homology"/>
<dbReference type="PANTHER" id="PTHR34266">
    <property type="entry name" value="THIAZOLE SYNTHASE"/>
    <property type="match status" value="1"/>
</dbReference>
<evidence type="ECO:0000256" key="7">
    <source>
        <dbReference type="ARBA" id="ARBA00049897"/>
    </source>
</evidence>
<feature type="domain" description="Thiazole synthase ThiG" evidence="10">
    <location>
        <begin position="34"/>
        <end position="276"/>
    </location>
</feature>
<dbReference type="SUPFAM" id="SSF110399">
    <property type="entry name" value="ThiG-like"/>
    <property type="match status" value="1"/>
</dbReference>
<dbReference type="EMBL" id="CP017839">
    <property type="protein sequence ID" value="APA95247.1"/>
    <property type="molecule type" value="Genomic_DNA"/>
</dbReference>
<dbReference type="Pfam" id="PF05690">
    <property type="entry name" value="ThiG"/>
    <property type="match status" value="1"/>
</dbReference>
<evidence type="ECO:0000259" key="10">
    <source>
        <dbReference type="Pfam" id="PF05690"/>
    </source>
</evidence>
<comment type="function">
    <text evidence="1 8">Catalyzes the rearrangement of 1-deoxy-D-xylulose 5-phosphate (DXP) to produce the thiazole phosphate moiety of thiamine. Sulfur is provided by the thiocarboxylate moiety of the carrier protein ThiS. In vitro, sulfur can be provided by H(2)S.</text>
</comment>
<evidence type="ECO:0000256" key="3">
    <source>
        <dbReference type="ARBA" id="ARBA00011960"/>
    </source>
</evidence>
<gene>
    <name evidence="8 11" type="primary">thiG</name>
    <name evidence="11" type="ORF">NS506_01174</name>
    <name evidence="12" type="ORF">NSK11_contig00014-0027</name>
</gene>
<dbReference type="Proteomes" id="UP000037179">
    <property type="component" value="Unassembled WGS sequence"/>
</dbReference>
<evidence type="ECO:0000256" key="4">
    <source>
        <dbReference type="ARBA" id="ARBA00022679"/>
    </source>
</evidence>
<dbReference type="EC" id="2.8.1.10" evidence="3 8"/>
<name>A0ABC8AMN0_9NOCA</name>
<comment type="subcellular location">
    <subcellularLocation>
        <location evidence="8">Cytoplasm</location>
    </subcellularLocation>
</comment>
<feature type="binding site" evidence="8">
    <location>
        <begin position="211"/>
        <end position="212"/>
    </location>
    <ligand>
        <name>1-deoxy-D-xylulose 5-phosphate</name>
        <dbReference type="ChEBI" id="CHEBI:57792"/>
    </ligand>
</feature>
<feature type="binding site" evidence="8">
    <location>
        <begin position="233"/>
        <end position="234"/>
    </location>
    <ligand>
        <name>1-deoxy-D-xylulose 5-phosphate</name>
        <dbReference type="ChEBI" id="CHEBI:57792"/>
    </ligand>
</feature>
<feature type="region of interest" description="Disordered" evidence="9">
    <location>
        <begin position="1"/>
        <end position="20"/>
    </location>
</feature>